<dbReference type="GO" id="GO:0016788">
    <property type="term" value="F:hydrolase activity, acting on ester bonds"/>
    <property type="evidence" value="ECO:0007669"/>
    <property type="project" value="UniProtKB-ARBA"/>
</dbReference>
<evidence type="ECO:0008006" key="3">
    <source>
        <dbReference type="Google" id="ProtNLM"/>
    </source>
</evidence>
<reference evidence="1 2" key="1">
    <citation type="submission" date="2015-10" db="EMBL/GenBank/DDBJ databases">
        <title>Draft genome sequence of Salegentibacter salinarum KCTC 12975.</title>
        <authorList>
            <person name="Lin W."/>
            <person name="Zheng Q."/>
        </authorList>
    </citation>
    <scope>NUCLEOTIDE SEQUENCE [LARGE SCALE GENOMIC DNA]</scope>
    <source>
        <strain evidence="1 2">KCTC 12975</strain>
    </source>
</reference>
<comment type="caution">
    <text evidence="1">The sequence shown here is derived from an EMBL/GenBank/DDBJ whole genome shotgun (WGS) entry which is preliminary data.</text>
</comment>
<dbReference type="InterPro" id="IPR036514">
    <property type="entry name" value="SGNH_hydro_sf"/>
</dbReference>
<protein>
    <recommendedName>
        <fullName evidence="3">DUF4886 domain-containing protein</fullName>
    </recommendedName>
</protein>
<proteinExistence type="predicted"/>
<dbReference type="Gene3D" id="3.40.50.1110">
    <property type="entry name" value="SGNH hydrolase"/>
    <property type="match status" value="1"/>
</dbReference>
<sequence>MPQMLQKMLNETNSNIKIDQITFPGISLSKHLDNIIEESSEDHIRTRLKQEGDTTATEKKIQEKKWDIIIKQTGTVAVLIPESRKYKTDPAIKQIKKLNDNDNSRYILFNTWTGKVEYPEQYCYSGFMLGDSFNRDERYCSPELVNELQYLTLINENYAALAKENSLELSKHGDIFYKVSENNPKIKILEDDIHPSKLGAFLSACIFYAMITNEDASNLEYNADLDTQLANVLKASVE</sequence>
<gene>
    <name evidence="1" type="ORF">APR41_18310</name>
</gene>
<evidence type="ECO:0000313" key="1">
    <source>
        <dbReference type="EMBL" id="PKD17905.1"/>
    </source>
</evidence>
<evidence type="ECO:0000313" key="2">
    <source>
        <dbReference type="Proteomes" id="UP000232673"/>
    </source>
</evidence>
<organism evidence="1 2">
    <name type="scientific">Salegentibacter salinarum</name>
    <dbReference type="NCBI Taxonomy" id="447422"/>
    <lineage>
        <taxon>Bacteria</taxon>
        <taxon>Pseudomonadati</taxon>
        <taxon>Bacteroidota</taxon>
        <taxon>Flavobacteriia</taxon>
        <taxon>Flavobacteriales</taxon>
        <taxon>Flavobacteriaceae</taxon>
        <taxon>Salegentibacter</taxon>
    </lineage>
</organism>
<keyword evidence="2" id="KW-1185">Reference proteome</keyword>
<dbReference type="STRING" id="447422.SAMN05660903_03750"/>
<dbReference type="Proteomes" id="UP000232673">
    <property type="component" value="Unassembled WGS sequence"/>
</dbReference>
<dbReference type="EMBL" id="LKTS01000028">
    <property type="protein sequence ID" value="PKD17905.1"/>
    <property type="molecule type" value="Genomic_DNA"/>
</dbReference>
<name>A0A2N0TT53_9FLAO</name>
<dbReference type="AlphaFoldDB" id="A0A2N0TT53"/>
<accession>A0A2N0TT53</accession>